<evidence type="ECO:0000256" key="2">
    <source>
        <dbReference type="ARBA" id="ARBA00023242"/>
    </source>
</evidence>
<evidence type="ECO:0000313" key="6">
    <source>
        <dbReference type="EMBL" id="KAF9586633.1"/>
    </source>
</evidence>
<evidence type="ECO:0000256" key="3">
    <source>
        <dbReference type="PROSITE-ProRule" id="PRU00176"/>
    </source>
</evidence>
<gene>
    <name evidence="6" type="ORF">BGW38_000366</name>
</gene>
<dbReference type="SUPFAM" id="SSF54928">
    <property type="entry name" value="RNA-binding domain, RBD"/>
    <property type="match status" value="1"/>
</dbReference>
<dbReference type="AlphaFoldDB" id="A0A9P6G3N3"/>
<organism evidence="6 7">
    <name type="scientific">Lunasporangiospora selenospora</name>
    <dbReference type="NCBI Taxonomy" id="979761"/>
    <lineage>
        <taxon>Eukaryota</taxon>
        <taxon>Fungi</taxon>
        <taxon>Fungi incertae sedis</taxon>
        <taxon>Mucoromycota</taxon>
        <taxon>Mortierellomycotina</taxon>
        <taxon>Mortierellomycetes</taxon>
        <taxon>Mortierellales</taxon>
        <taxon>Mortierellaceae</taxon>
        <taxon>Lunasporangiospora</taxon>
    </lineage>
</organism>
<comment type="caution">
    <text evidence="6">The sequence shown here is derived from an EMBL/GenBank/DDBJ whole genome shotgun (WGS) entry which is preliminary data.</text>
</comment>
<feature type="compositionally biased region" description="Polar residues" evidence="4">
    <location>
        <begin position="72"/>
        <end position="83"/>
    </location>
</feature>
<dbReference type="Pfam" id="PF14304">
    <property type="entry name" value="CSTF_C"/>
    <property type="match status" value="1"/>
</dbReference>
<dbReference type="InterPro" id="IPR000504">
    <property type="entry name" value="RRM_dom"/>
</dbReference>
<dbReference type="OrthoDB" id="272703at2759"/>
<dbReference type="Pfam" id="PF00076">
    <property type="entry name" value="RRM_1"/>
    <property type="match status" value="1"/>
</dbReference>
<feature type="region of interest" description="Disordered" evidence="4">
    <location>
        <begin position="258"/>
        <end position="277"/>
    </location>
</feature>
<accession>A0A9P6G3N3</accession>
<comment type="subcellular location">
    <subcellularLocation>
        <location evidence="1">Nucleus</location>
    </subcellularLocation>
</comment>
<feature type="domain" description="RRM" evidence="5">
    <location>
        <begin position="1"/>
        <end position="46"/>
    </location>
</feature>
<dbReference type="InterPro" id="IPR026896">
    <property type="entry name" value="CSTF_C"/>
</dbReference>
<dbReference type="InterPro" id="IPR038192">
    <property type="entry name" value="CSTF_C_sf"/>
</dbReference>
<evidence type="ECO:0000256" key="4">
    <source>
        <dbReference type="SAM" id="MobiDB-lite"/>
    </source>
</evidence>
<dbReference type="PANTHER" id="PTHR45735">
    <property type="entry name" value="CLEAVAGE STIMULATION FACTOR SUBUNIT 2"/>
    <property type="match status" value="1"/>
</dbReference>
<dbReference type="EMBL" id="JAABOA010000011">
    <property type="protein sequence ID" value="KAF9586633.1"/>
    <property type="molecule type" value="Genomic_DNA"/>
</dbReference>
<dbReference type="Pfam" id="PF14327">
    <property type="entry name" value="CSTF2_hinge"/>
    <property type="match status" value="1"/>
</dbReference>
<keyword evidence="7" id="KW-1185">Reference proteome</keyword>
<evidence type="ECO:0000259" key="5">
    <source>
        <dbReference type="PROSITE" id="PS50102"/>
    </source>
</evidence>
<dbReference type="Gene3D" id="3.30.70.330">
    <property type="match status" value="1"/>
</dbReference>
<feature type="region of interest" description="Disordered" evidence="4">
    <location>
        <begin position="46"/>
        <end position="90"/>
    </location>
</feature>
<reference evidence="6" key="1">
    <citation type="journal article" date="2020" name="Fungal Divers.">
        <title>Resolving the Mortierellaceae phylogeny through synthesis of multi-gene phylogenetics and phylogenomics.</title>
        <authorList>
            <person name="Vandepol N."/>
            <person name="Liber J."/>
            <person name="Desiro A."/>
            <person name="Na H."/>
            <person name="Kennedy M."/>
            <person name="Barry K."/>
            <person name="Grigoriev I.V."/>
            <person name="Miller A.N."/>
            <person name="O'Donnell K."/>
            <person name="Stajich J.E."/>
            <person name="Bonito G."/>
        </authorList>
    </citation>
    <scope>NUCLEOTIDE SEQUENCE</scope>
    <source>
        <strain evidence="6">KOD1015</strain>
    </source>
</reference>
<feature type="non-terminal residue" evidence="6">
    <location>
        <position position="1"/>
    </location>
</feature>
<dbReference type="GO" id="GO:0003729">
    <property type="term" value="F:mRNA binding"/>
    <property type="evidence" value="ECO:0007669"/>
    <property type="project" value="TreeGrafter"/>
</dbReference>
<dbReference type="Gene3D" id="1.25.40.630">
    <property type="match status" value="1"/>
</dbReference>
<dbReference type="GO" id="GO:0031124">
    <property type="term" value="P:mRNA 3'-end processing"/>
    <property type="evidence" value="ECO:0007669"/>
    <property type="project" value="InterPro"/>
</dbReference>
<dbReference type="Proteomes" id="UP000780801">
    <property type="component" value="Unassembled WGS sequence"/>
</dbReference>
<evidence type="ECO:0000313" key="7">
    <source>
        <dbReference type="Proteomes" id="UP000780801"/>
    </source>
</evidence>
<dbReference type="InterPro" id="IPR025742">
    <property type="entry name" value="CSTF2_hinge"/>
</dbReference>
<dbReference type="PROSITE" id="PS50102">
    <property type="entry name" value="RRM"/>
    <property type="match status" value="1"/>
</dbReference>
<protein>
    <recommendedName>
        <fullName evidence="5">RRM domain-containing protein</fullName>
    </recommendedName>
</protein>
<keyword evidence="3" id="KW-0694">RNA-binding</keyword>
<feature type="compositionally biased region" description="Pro residues" evidence="4">
    <location>
        <begin position="264"/>
        <end position="277"/>
    </location>
</feature>
<dbReference type="InterPro" id="IPR035979">
    <property type="entry name" value="RBD_domain_sf"/>
</dbReference>
<dbReference type="InterPro" id="IPR012677">
    <property type="entry name" value="Nucleotide-bd_a/b_plait_sf"/>
</dbReference>
<proteinExistence type="predicted"/>
<name>A0A9P6G3N3_9FUNG</name>
<keyword evidence="2" id="KW-0539">Nucleus</keyword>
<dbReference type="Gene3D" id="1.10.20.70">
    <property type="entry name" value="Transcription termination and cleavage factor, C-terminal domain"/>
    <property type="match status" value="1"/>
</dbReference>
<sequence length="319" mass="34283">FERETGKPRGYGFCEFHDERTAASAVRNLNGREIGNRSLKVDFAETDPARNGGRDLDDGPFVGPTGQGFGQGSQPMRSAGPQNMPQPHHLHHQIPQGLQRIDPRLANSVNNNMPPLPPPVPMVPRPPLPQQHQSGGVTADSISAVLGTMTPLNLFELFTSMKVLGASEPERARAVLSPNPRLAYALFQVLLMMNVVEPSSLKRVFPGIPGNQQPSSNVPITHTLPPQLPPQPSPALHMGMAPLPPHMQPPLFAPQPFPGMAHPLQPPQQPGLTPPGPSIGQQNELVARVLALTPAEIASLPAEQQAHIMQLKAQLMGAN</sequence>
<dbReference type="PANTHER" id="PTHR45735:SF2">
    <property type="entry name" value="CLEAVAGE STIMULATION FACTOR SUBUNIT 2"/>
    <property type="match status" value="1"/>
</dbReference>
<evidence type="ECO:0000256" key="1">
    <source>
        <dbReference type="ARBA" id="ARBA00004123"/>
    </source>
</evidence>
<dbReference type="GO" id="GO:0005847">
    <property type="term" value="C:mRNA cleavage and polyadenylation specificity factor complex"/>
    <property type="evidence" value="ECO:0007669"/>
    <property type="project" value="TreeGrafter"/>
</dbReference>